<dbReference type="AlphaFoldDB" id="A0A370XC61"/>
<dbReference type="PANTHER" id="PTHR24171">
    <property type="entry name" value="ANKYRIN REPEAT DOMAIN-CONTAINING PROTEIN 39-RELATED"/>
    <property type="match status" value="1"/>
</dbReference>
<feature type="compositionally biased region" description="Polar residues" evidence="4">
    <location>
        <begin position="216"/>
        <end position="234"/>
    </location>
</feature>
<dbReference type="Proteomes" id="UP000255334">
    <property type="component" value="Unassembled WGS sequence"/>
</dbReference>
<evidence type="ECO:0000313" key="6">
    <source>
        <dbReference type="Proteomes" id="UP000255334"/>
    </source>
</evidence>
<dbReference type="Pfam" id="PF12796">
    <property type="entry name" value="Ank_2"/>
    <property type="match status" value="1"/>
</dbReference>
<keyword evidence="1" id="KW-0677">Repeat</keyword>
<accession>A0A370XC61</accession>
<dbReference type="PROSITE" id="PS50297">
    <property type="entry name" value="ANK_REP_REGION"/>
    <property type="match status" value="1"/>
</dbReference>
<evidence type="ECO:0000256" key="4">
    <source>
        <dbReference type="SAM" id="MobiDB-lite"/>
    </source>
</evidence>
<evidence type="ECO:0000256" key="3">
    <source>
        <dbReference type="PROSITE-ProRule" id="PRU00023"/>
    </source>
</evidence>
<gene>
    <name evidence="5" type="ORF">DWU99_01040</name>
</gene>
<dbReference type="EMBL" id="QRBF01000001">
    <property type="protein sequence ID" value="RDS85892.1"/>
    <property type="molecule type" value="Genomic_DNA"/>
</dbReference>
<dbReference type="Gene3D" id="1.25.40.20">
    <property type="entry name" value="Ankyrin repeat-containing domain"/>
    <property type="match status" value="2"/>
</dbReference>
<dbReference type="OrthoDB" id="5787340at2"/>
<protein>
    <submittedName>
        <fullName evidence="5">Uncharacterized protein</fullName>
    </submittedName>
</protein>
<comment type="caution">
    <text evidence="5">The sequence shown here is derived from an EMBL/GenBank/DDBJ whole genome shotgun (WGS) entry which is preliminary data.</text>
</comment>
<evidence type="ECO:0000313" key="5">
    <source>
        <dbReference type="EMBL" id="RDS85892.1"/>
    </source>
</evidence>
<evidence type="ECO:0000256" key="2">
    <source>
        <dbReference type="ARBA" id="ARBA00023043"/>
    </source>
</evidence>
<evidence type="ECO:0000256" key="1">
    <source>
        <dbReference type="ARBA" id="ARBA00022737"/>
    </source>
</evidence>
<keyword evidence="6" id="KW-1185">Reference proteome</keyword>
<dbReference type="InterPro" id="IPR036770">
    <property type="entry name" value="Ankyrin_rpt-contain_sf"/>
</dbReference>
<dbReference type="InterPro" id="IPR002110">
    <property type="entry name" value="Ankyrin_rpt"/>
</dbReference>
<sequence>MSRRTSPYIDALSQHPTRRHQRVRDLIARGVDVNDPGAYHIPPLTYAAAVSGVDDDQVMEMLIAAGADVCADSGDEGTALTTAAANGNFKQVAVLLRHGADQRDRALQATVFGDHEPHGAAQVVMLLLDAGAGLDTRTSGWTPLMWAVHSGYPNCVRVLIDRGADVRAVDGEGKSVRAIAQRCRTDDARQDVLALVLPAIAAADRQDLQAAADGDPTSQPTSLTAVAGPITTTAAPRRRM</sequence>
<dbReference type="RefSeq" id="WP_115476143.1">
    <property type="nucleotide sequence ID" value="NZ_QRBF01000001.1"/>
</dbReference>
<proteinExistence type="predicted"/>
<feature type="region of interest" description="Disordered" evidence="4">
    <location>
        <begin position="210"/>
        <end position="240"/>
    </location>
</feature>
<dbReference type="SMART" id="SM00248">
    <property type="entry name" value="ANK"/>
    <property type="match status" value="3"/>
</dbReference>
<feature type="repeat" description="ANK" evidence="3">
    <location>
        <begin position="139"/>
        <end position="171"/>
    </location>
</feature>
<keyword evidence="2 3" id="KW-0040">ANK repeat</keyword>
<dbReference type="PROSITE" id="PS50088">
    <property type="entry name" value="ANK_REPEAT"/>
    <property type="match status" value="1"/>
</dbReference>
<organism evidence="5 6">
    <name type="scientific">Dyella psychrodurans</name>
    <dbReference type="NCBI Taxonomy" id="1927960"/>
    <lineage>
        <taxon>Bacteria</taxon>
        <taxon>Pseudomonadati</taxon>
        <taxon>Pseudomonadota</taxon>
        <taxon>Gammaproteobacteria</taxon>
        <taxon>Lysobacterales</taxon>
        <taxon>Rhodanobacteraceae</taxon>
        <taxon>Dyella</taxon>
    </lineage>
</organism>
<dbReference type="SUPFAM" id="SSF48403">
    <property type="entry name" value="Ankyrin repeat"/>
    <property type="match status" value="1"/>
</dbReference>
<reference evidence="5 6" key="1">
    <citation type="submission" date="2018-07" db="EMBL/GenBank/DDBJ databases">
        <title>Dyella monticola sp. nov. and Dyella psychrodurans sp. nov. isolated from monsoon evergreen broad-leaved forest soil of Dinghu Mountain, China.</title>
        <authorList>
            <person name="Gao Z."/>
            <person name="Qiu L."/>
        </authorList>
    </citation>
    <scope>NUCLEOTIDE SEQUENCE [LARGE SCALE GENOMIC DNA]</scope>
    <source>
        <strain evidence="5 6">4MSK11</strain>
    </source>
</reference>
<name>A0A370XC61_9GAMM</name>